<feature type="transmembrane region" description="Helical" evidence="5">
    <location>
        <begin position="314"/>
        <end position="334"/>
    </location>
</feature>
<evidence type="ECO:0000256" key="4">
    <source>
        <dbReference type="ARBA" id="ARBA00023136"/>
    </source>
</evidence>
<gene>
    <name evidence="6" type="ORF">AGLY_001445</name>
</gene>
<feature type="transmembrane region" description="Helical" evidence="5">
    <location>
        <begin position="129"/>
        <end position="148"/>
    </location>
</feature>
<sequence length="524" mass="58837">MHFPFQGNLFNVQFPLTEYSQNKLHFPRRPLSGLSGVVIGTAFAWNSAATRLTRTFGNNDCTVNRDTDSGWYVDAAACYFLGTSVGGLILGPVMRMIGYRWSMIACDVIVLIGWLLLSQVDWAPVWITRLAHGIGTGGLGLLTPTYIAHITDFRIRGRALVFHHAFVCFGVFYAHALSAIVTDAQLTGICMVWPVLHIIVASFLPESPLYAYICCDDAEKTKSAMRRINGVDYDVNTDYAELERYVFEYECLIGENKCRLVRKIIAIGVKLVVLQHTCGASAAIFHAKSVIGGFGLTTEVAGYSDERVYANTQTIITIVFATQVLLCLTTVELVEFWGRKFMLNASAIGMGLCLASMMLYQSFFPTTDICTSAIESDEWHKYVPIILVCIYLCSYSIGWGPIVALIYAEVVYFNVSTYRIFLTNSTIFDIYNKQILKHYVTAQKWYSSLIYASGQFVLFLVAYVFFDAKALLGFNKYVMWTYIASCVISIISVYFCVPETRALPLNRILHRQLSANYCTITRNQ</sequence>
<feature type="transmembrane region" description="Helical" evidence="5">
    <location>
        <begin position="186"/>
        <end position="204"/>
    </location>
</feature>
<feature type="transmembrane region" description="Helical" evidence="5">
    <location>
        <begin position="445"/>
        <end position="465"/>
    </location>
</feature>
<evidence type="ECO:0008006" key="8">
    <source>
        <dbReference type="Google" id="ProtNLM"/>
    </source>
</evidence>
<dbReference type="InterPro" id="IPR036259">
    <property type="entry name" value="MFS_trans_sf"/>
</dbReference>
<dbReference type="PANTHER" id="PTHR48021">
    <property type="match status" value="1"/>
</dbReference>
<comment type="subcellular location">
    <subcellularLocation>
        <location evidence="1">Membrane</location>
        <topology evidence="1">Multi-pass membrane protein</topology>
    </subcellularLocation>
</comment>
<dbReference type="PRINTS" id="PR00171">
    <property type="entry name" value="SUGRTRNSPORT"/>
</dbReference>
<feature type="transmembrane region" description="Helical" evidence="5">
    <location>
        <begin position="341"/>
        <end position="363"/>
    </location>
</feature>
<dbReference type="InterPro" id="IPR005828">
    <property type="entry name" value="MFS_sugar_transport-like"/>
</dbReference>
<keyword evidence="7" id="KW-1185">Reference proteome</keyword>
<evidence type="ECO:0000256" key="5">
    <source>
        <dbReference type="SAM" id="Phobius"/>
    </source>
</evidence>
<dbReference type="AlphaFoldDB" id="A0A6G0U7R7"/>
<dbReference type="GO" id="GO:0022857">
    <property type="term" value="F:transmembrane transporter activity"/>
    <property type="evidence" value="ECO:0007669"/>
    <property type="project" value="InterPro"/>
</dbReference>
<dbReference type="SUPFAM" id="SSF103473">
    <property type="entry name" value="MFS general substrate transporter"/>
    <property type="match status" value="1"/>
</dbReference>
<dbReference type="InterPro" id="IPR003663">
    <property type="entry name" value="Sugar/inositol_transpt"/>
</dbReference>
<reference evidence="6 7" key="1">
    <citation type="submission" date="2019-08" db="EMBL/GenBank/DDBJ databases">
        <title>The genome of the soybean aphid Biotype 1, its phylome, world population structure and adaptation to the North American continent.</title>
        <authorList>
            <person name="Giordano R."/>
            <person name="Donthu R.K."/>
            <person name="Hernandez A.G."/>
            <person name="Wright C.L."/>
            <person name="Zimin A.V."/>
        </authorList>
    </citation>
    <scope>NUCLEOTIDE SEQUENCE [LARGE SCALE GENOMIC DNA]</scope>
    <source>
        <tissue evidence="6">Whole aphids</tissue>
    </source>
</reference>
<feature type="transmembrane region" description="Helical" evidence="5">
    <location>
        <begin position="383"/>
        <end position="408"/>
    </location>
</feature>
<accession>A0A6G0U7R7</accession>
<keyword evidence="3 5" id="KW-1133">Transmembrane helix</keyword>
<dbReference type="EMBL" id="VYZN01000002">
    <property type="protein sequence ID" value="KAE9544266.1"/>
    <property type="molecule type" value="Genomic_DNA"/>
</dbReference>
<evidence type="ECO:0000256" key="2">
    <source>
        <dbReference type="ARBA" id="ARBA00022692"/>
    </source>
</evidence>
<dbReference type="PANTHER" id="PTHR48021:SF1">
    <property type="entry name" value="GH07001P-RELATED"/>
    <property type="match status" value="1"/>
</dbReference>
<organism evidence="6 7">
    <name type="scientific">Aphis glycines</name>
    <name type="common">Soybean aphid</name>
    <dbReference type="NCBI Taxonomy" id="307491"/>
    <lineage>
        <taxon>Eukaryota</taxon>
        <taxon>Metazoa</taxon>
        <taxon>Ecdysozoa</taxon>
        <taxon>Arthropoda</taxon>
        <taxon>Hexapoda</taxon>
        <taxon>Insecta</taxon>
        <taxon>Pterygota</taxon>
        <taxon>Neoptera</taxon>
        <taxon>Paraneoptera</taxon>
        <taxon>Hemiptera</taxon>
        <taxon>Sternorrhyncha</taxon>
        <taxon>Aphidomorpha</taxon>
        <taxon>Aphidoidea</taxon>
        <taxon>Aphididae</taxon>
        <taxon>Aphidini</taxon>
        <taxon>Aphis</taxon>
        <taxon>Aphis</taxon>
    </lineage>
</organism>
<name>A0A6G0U7R7_APHGL</name>
<evidence type="ECO:0000256" key="3">
    <source>
        <dbReference type="ARBA" id="ARBA00022989"/>
    </source>
</evidence>
<feature type="transmembrane region" description="Helical" evidence="5">
    <location>
        <begin position="160"/>
        <end position="180"/>
    </location>
</feature>
<keyword evidence="4 5" id="KW-0472">Membrane</keyword>
<dbReference type="Gene3D" id="1.20.1250.20">
    <property type="entry name" value="MFS general substrate transporter like domains"/>
    <property type="match status" value="1"/>
</dbReference>
<dbReference type="InterPro" id="IPR050549">
    <property type="entry name" value="MFS_Trehalose_Transporter"/>
</dbReference>
<feature type="transmembrane region" description="Helical" evidence="5">
    <location>
        <begin position="477"/>
        <end position="497"/>
    </location>
</feature>
<proteinExistence type="predicted"/>
<evidence type="ECO:0000313" key="6">
    <source>
        <dbReference type="EMBL" id="KAE9544266.1"/>
    </source>
</evidence>
<feature type="transmembrane region" description="Helical" evidence="5">
    <location>
        <begin position="264"/>
        <end position="287"/>
    </location>
</feature>
<protein>
    <recommendedName>
        <fullName evidence="8">Major facilitator superfamily (MFS) profile domain-containing protein</fullName>
    </recommendedName>
</protein>
<feature type="transmembrane region" description="Helical" evidence="5">
    <location>
        <begin position="69"/>
        <end position="90"/>
    </location>
</feature>
<dbReference type="Proteomes" id="UP000475862">
    <property type="component" value="Unassembled WGS sequence"/>
</dbReference>
<dbReference type="GO" id="GO:0016020">
    <property type="term" value="C:membrane"/>
    <property type="evidence" value="ECO:0007669"/>
    <property type="project" value="UniProtKB-SubCell"/>
</dbReference>
<keyword evidence="2 5" id="KW-0812">Transmembrane</keyword>
<feature type="transmembrane region" description="Helical" evidence="5">
    <location>
        <begin position="97"/>
        <end position="117"/>
    </location>
</feature>
<dbReference type="OrthoDB" id="6601239at2759"/>
<evidence type="ECO:0000256" key="1">
    <source>
        <dbReference type="ARBA" id="ARBA00004141"/>
    </source>
</evidence>
<comment type="caution">
    <text evidence="6">The sequence shown here is derived from an EMBL/GenBank/DDBJ whole genome shotgun (WGS) entry which is preliminary data.</text>
</comment>
<dbReference type="Pfam" id="PF00083">
    <property type="entry name" value="Sugar_tr"/>
    <property type="match status" value="1"/>
</dbReference>
<evidence type="ECO:0000313" key="7">
    <source>
        <dbReference type="Proteomes" id="UP000475862"/>
    </source>
</evidence>